<keyword evidence="3" id="KW-1185">Reference proteome</keyword>
<proteinExistence type="predicted"/>
<dbReference type="EMBL" id="BAAAIZ010000051">
    <property type="protein sequence ID" value="GAA1426740.1"/>
    <property type="molecule type" value="Genomic_DNA"/>
</dbReference>
<accession>A0ABP4JS37</accession>
<comment type="caution">
    <text evidence="2">The sequence shown here is derived from an EMBL/GenBank/DDBJ whole genome shotgun (WGS) entry which is preliminary data.</text>
</comment>
<evidence type="ECO:0000313" key="3">
    <source>
        <dbReference type="Proteomes" id="UP001500973"/>
    </source>
</evidence>
<dbReference type="Proteomes" id="UP001500973">
    <property type="component" value="Unassembled WGS sequence"/>
</dbReference>
<reference evidence="3" key="1">
    <citation type="journal article" date="2019" name="Int. J. Syst. Evol. Microbiol.">
        <title>The Global Catalogue of Microorganisms (GCM) 10K type strain sequencing project: providing services to taxonomists for standard genome sequencing and annotation.</title>
        <authorList>
            <consortium name="The Broad Institute Genomics Platform"/>
            <consortium name="The Broad Institute Genome Sequencing Center for Infectious Disease"/>
            <person name="Wu L."/>
            <person name="Ma J."/>
        </authorList>
    </citation>
    <scope>NUCLEOTIDE SEQUENCE [LARGE SCALE GENOMIC DNA]</scope>
    <source>
        <strain evidence="3">JCM 11756</strain>
    </source>
</reference>
<gene>
    <name evidence="2" type="ORF">GCM10009601_36360</name>
</gene>
<protein>
    <submittedName>
        <fullName evidence="2">Uncharacterized protein</fullName>
    </submittedName>
</protein>
<evidence type="ECO:0000256" key="1">
    <source>
        <dbReference type="SAM" id="MobiDB-lite"/>
    </source>
</evidence>
<evidence type="ECO:0000313" key="2">
    <source>
        <dbReference type="EMBL" id="GAA1426740.1"/>
    </source>
</evidence>
<feature type="region of interest" description="Disordered" evidence="1">
    <location>
        <begin position="74"/>
        <end position="119"/>
    </location>
</feature>
<name>A0ABP4JS37_9ACTN</name>
<sequence>MASTFFVLDKIELVEPPKQLNGCNLTLDGCSVTFEFHFDATVSYYYCANPDVPATEAGCPRDDTFFLTTQTKKGLKEQRSRRSRRRSWKTATMSAGGSCSGEERSCRSVWPMSSAPPAR</sequence>
<organism evidence="2 3">
    <name type="scientific">Streptomyces thermospinosisporus</name>
    <dbReference type="NCBI Taxonomy" id="161482"/>
    <lineage>
        <taxon>Bacteria</taxon>
        <taxon>Bacillati</taxon>
        <taxon>Actinomycetota</taxon>
        <taxon>Actinomycetes</taxon>
        <taxon>Kitasatosporales</taxon>
        <taxon>Streptomycetaceae</taxon>
        <taxon>Streptomyces</taxon>
    </lineage>
</organism>